<evidence type="ECO:0000256" key="1">
    <source>
        <dbReference type="SAM" id="MobiDB-lite"/>
    </source>
</evidence>
<reference evidence="2" key="1">
    <citation type="submission" date="2022-08" db="EMBL/GenBank/DDBJ databases">
        <authorList>
            <person name="Byrne P K."/>
        </authorList>
    </citation>
    <scope>NUCLEOTIDE SEQUENCE</scope>
    <source>
        <strain evidence="2">UCD650</strain>
    </source>
</reference>
<sequence>MRREEGCTTEGQPRTRGDINGRKEARKTEGNHITRQSQKKKNKLEEGKRRQCATITLTPRRSRVCTTPALTLGRGAEPGRMLPKFLQFFQFFARPFSFFLSIVVPCAKGRVGAGVYAIAISLFKLGSPEKRGFWIAKQRDLEGVEVCVTVRVDRERECVCVLGSRQSISTMVVSTEGS</sequence>
<protein>
    <submittedName>
        <fullName evidence="2">Uncharacterized protein</fullName>
    </submittedName>
</protein>
<dbReference type="EMBL" id="OX291505">
    <property type="protein sequence ID" value="CAI1707195.1"/>
    <property type="molecule type" value="Genomic_DNA"/>
</dbReference>
<feature type="region of interest" description="Disordered" evidence="1">
    <location>
        <begin position="1"/>
        <end position="49"/>
    </location>
</feature>
<accession>A0ABN8VN59</accession>
<proteinExistence type="predicted"/>
<dbReference type="Proteomes" id="UP001152964">
    <property type="component" value="Chromosome 15"/>
</dbReference>
<keyword evidence="3" id="KW-1185">Reference proteome</keyword>
<evidence type="ECO:0000313" key="3">
    <source>
        <dbReference type="Proteomes" id="UP001152964"/>
    </source>
</evidence>
<gene>
    <name evidence="2" type="primary">U6500O00810</name>
    <name evidence="2" type="ORF">SEUBUCD650_0O00810</name>
</gene>
<feature type="compositionally biased region" description="Basic and acidic residues" evidence="1">
    <location>
        <begin position="13"/>
        <end position="32"/>
    </location>
</feature>
<organism evidence="2 3">
    <name type="scientific">Saccharomyces eubayanus</name>
    <name type="common">Yeast</name>
    <dbReference type="NCBI Taxonomy" id="1080349"/>
    <lineage>
        <taxon>Eukaryota</taxon>
        <taxon>Fungi</taxon>
        <taxon>Dikarya</taxon>
        <taxon>Ascomycota</taxon>
        <taxon>Saccharomycotina</taxon>
        <taxon>Saccharomycetes</taxon>
        <taxon>Saccharomycetales</taxon>
        <taxon>Saccharomycetaceae</taxon>
        <taxon>Saccharomyces</taxon>
    </lineage>
</organism>
<evidence type="ECO:0000313" key="2">
    <source>
        <dbReference type="EMBL" id="CAI1707195.1"/>
    </source>
</evidence>
<name>A0ABN8VN59_SACEU</name>